<dbReference type="SMART" id="SM00382">
    <property type="entry name" value="AAA"/>
    <property type="match status" value="1"/>
</dbReference>
<dbReference type="PANTHER" id="PTHR43776:SF7">
    <property type="entry name" value="D,D-DIPEPTIDE TRANSPORT ATP-BINDING PROTEIN DDPF-RELATED"/>
    <property type="match status" value="1"/>
</dbReference>
<dbReference type="Pfam" id="PF08352">
    <property type="entry name" value="oligo_HPY"/>
    <property type="match status" value="1"/>
</dbReference>
<comment type="caution">
    <text evidence="7">The sequence shown here is derived from an EMBL/GenBank/DDBJ whole genome shotgun (WGS) entry which is preliminary data.</text>
</comment>
<dbReference type="FunFam" id="3.40.50.300:FF:000016">
    <property type="entry name" value="Oligopeptide ABC transporter ATP-binding component"/>
    <property type="match status" value="1"/>
</dbReference>
<dbReference type="OrthoDB" id="37801at2"/>
<dbReference type="GO" id="GO:0005524">
    <property type="term" value="F:ATP binding"/>
    <property type="evidence" value="ECO:0007669"/>
    <property type="project" value="UniProtKB-KW"/>
</dbReference>
<dbReference type="InterPro" id="IPR003439">
    <property type="entry name" value="ABC_transporter-like_ATP-bd"/>
</dbReference>
<evidence type="ECO:0000256" key="4">
    <source>
        <dbReference type="ARBA" id="ARBA00022741"/>
    </source>
</evidence>
<keyword evidence="5 7" id="KW-0067">ATP-binding</keyword>
<evidence type="ECO:0000256" key="3">
    <source>
        <dbReference type="ARBA" id="ARBA00022448"/>
    </source>
</evidence>
<dbReference type="PATRIC" id="fig|1385369.3.peg.4629"/>
<organism evidence="7 8">
    <name type="scientific">Skermanella stibiiresistens SB22</name>
    <dbReference type="NCBI Taxonomy" id="1385369"/>
    <lineage>
        <taxon>Bacteria</taxon>
        <taxon>Pseudomonadati</taxon>
        <taxon>Pseudomonadota</taxon>
        <taxon>Alphaproteobacteria</taxon>
        <taxon>Rhodospirillales</taxon>
        <taxon>Azospirillaceae</taxon>
        <taxon>Skermanella</taxon>
    </lineage>
</organism>
<dbReference type="NCBIfam" id="TIGR01727">
    <property type="entry name" value="oligo_HPY"/>
    <property type="match status" value="1"/>
</dbReference>
<dbReference type="InterPro" id="IPR027417">
    <property type="entry name" value="P-loop_NTPase"/>
</dbReference>
<dbReference type="SUPFAM" id="SSF52540">
    <property type="entry name" value="P-loop containing nucleoside triphosphate hydrolases"/>
    <property type="match status" value="1"/>
</dbReference>
<name>W9GWI9_9PROT</name>
<dbReference type="PROSITE" id="PS50893">
    <property type="entry name" value="ABC_TRANSPORTER_2"/>
    <property type="match status" value="1"/>
</dbReference>
<accession>W9GWI9</accession>
<evidence type="ECO:0000256" key="5">
    <source>
        <dbReference type="ARBA" id="ARBA00022840"/>
    </source>
</evidence>
<dbReference type="GO" id="GO:0016887">
    <property type="term" value="F:ATP hydrolysis activity"/>
    <property type="evidence" value="ECO:0007669"/>
    <property type="project" value="InterPro"/>
</dbReference>
<dbReference type="PANTHER" id="PTHR43776">
    <property type="entry name" value="TRANSPORT ATP-BINDING PROTEIN"/>
    <property type="match status" value="1"/>
</dbReference>
<protein>
    <submittedName>
        <fullName evidence="7">Peptide ABC transporter ATP-binding protein</fullName>
    </submittedName>
</protein>
<dbReference type="Pfam" id="PF00005">
    <property type="entry name" value="ABC_tran"/>
    <property type="match status" value="1"/>
</dbReference>
<dbReference type="Gene3D" id="3.40.50.300">
    <property type="entry name" value="P-loop containing nucleotide triphosphate hydrolases"/>
    <property type="match status" value="1"/>
</dbReference>
<dbReference type="RefSeq" id="WP_051512780.1">
    <property type="nucleotide sequence ID" value="NZ_AVFL01000019.1"/>
</dbReference>
<evidence type="ECO:0000256" key="1">
    <source>
        <dbReference type="ARBA" id="ARBA00004417"/>
    </source>
</evidence>
<dbReference type="EMBL" id="AVFL01000019">
    <property type="protein sequence ID" value="EWY38265.1"/>
    <property type="molecule type" value="Genomic_DNA"/>
</dbReference>
<evidence type="ECO:0000313" key="7">
    <source>
        <dbReference type="EMBL" id="EWY38265.1"/>
    </source>
</evidence>
<comment type="subcellular location">
    <subcellularLocation>
        <location evidence="1">Cell inner membrane</location>
        <topology evidence="1">Peripheral membrane protein</topology>
    </subcellularLocation>
</comment>
<dbReference type="InterPro" id="IPR003593">
    <property type="entry name" value="AAA+_ATPase"/>
</dbReference>
<feature type="domain" description="ABC transporter" evidence="6">
    <location>
        <begin position="6"/>
        <end position="256"/>
    </location>
</feature>
<proteinExistence type="inferred from homology"/>
<reference evidence="7 8" key="1">
    <citation type="submission" date="2013-08" db="EMBL/GenBank/DDBJ databases">
        <title>The genome sequence of Skermanella stibiiresistens.</title>
        <authorList>
            <person name="Zhu W."/>
            <person name="Wang G."/>
        </authorList>
    </citation>
    <scope>NUCLEOTIDE SEQUENCE [LARGE SCALE GENOMIC DNA]</scope>
    <source>
        <strain evidence="7 8">SB22</strain>
    </source>
</reference>
<dbReference type="InterPro" id="IPR017871">
    <property type="entry name" value="ABC_transporter-like_CS"/>
</dbReference>
<dbReference type="InterPro" id="IPR050319">
    <property type="entry name" value="ABC_transp_ATP-bind"/>
</dbReference>
<dbReference type="AlphaFoldDB" id="W9GWI9"/>
<keyword evidence="8" id="KW-1185">Reference proteome</keyword>
<dbReference type="NCBIfam" id="NF008453">
    <property type="entry name" value="PRK11308.1"/>
    <property type="match status" value="1"/>
</dbReference>
<gene>
    <name evidence="7" type="ORF">N825_13740</name>
</gene>
<dbReference type="GO" id="GO:0005886">
    <property type="term" value="C:plasma membrane"/>
    <property type="evidence" value="ECO:0007669"/>
    <property type="project" value="UniProtKB-SubCell"/>
</dbReference>
<sequence length="339" mass="37206">MTEAILEVTNLRKHYTSTRGLFSRGSAPVKAVDDVSFSIAPGEVLGLVGESGSGKSTVGRTVLRLHEPTSGTIRFGGEDITKAPAGRMRELRREMQIVFQDPFGSLNPRSRVSEIIGEALDLLGSLPRDQKRDRVVDLLQQVGLSGDHLRRFPHEFSGGQRQRLGIARALAVRPKLIVADEPVAALDVSIQAQIMNLLVDLQREIGVAMLFISHDLGLVEFIADRVMVMYLGRIVEVAPARDIYANPRHPYTKALLSAAPVADPRLAKRRERILLQGELPSPANPPSGCTFRTRCPFALPECAGERPAYRKVADQHFHACIRDDIAGGEEVREVMALAT</sequence>
<dbReference type="CDD" id="cd03257">
    <property type="entry name" value="ABC_NikE_OppD_transporters"/>
    <property type="match status" value="1"/>
</dbReference>
<dbReference type="GO" id="GO:0055085">
    <property type="term" value="P:transmembrane transport"/>
    <property type="evidence" value="ECO:0007669"/>
    <property type="project" value="UniProtKB-ARBA"/>
</dbReference>
<keyword evidence="3" id="KW-0813">Transport</keyword>
<keyword evidence="4" id="KW-0547">Nucleotide-binding</keyword>
<comment type="similarity">
    <text evidence="2">Belongs to the ABC transporter superfamily.</text>
</comment>
<evidence type="ECO:0000259" key="6">
    <source>
        <dbReference type="PROSITE" id="PS50893"/>
    </source>
</evidence>
<dbReference type="PROSITE" id="PS00211">
    <property type="entry name" value="ABC_TRANSPORTER_1"/>
    <property type="match status" value="1"/>
</dbReference>
<evidence type="ECO:0000256" key="2">
    <source>
        <dbReference type="ARBA" id="ARBA00005417"/>
    </source>
</evidence>
<dbReference type="InterPro" id="IPR013563">
    <property type="entry name" value="Oligopep_ABC_C"/>
</dbReference>
<dbReference type="GO" id="GO:0015833">
    <property type="term" value="P:peptide transport"/>
    <property type="evidence" value="ECO:0007669"/>
    <property type="project" value="InterPro"/>
</dbReference>
<evidence type="ECO:0000313" key="8">
    <source>
        <dbReference type="Proteomes" id="UP000019486"/>
    </source>
</evidence>
<dbReference type="STRING" id="1385369.N825_13740"/>
<dbReference type="Proteomes" id="UP000019486">
    <property type="component" value="Unassembled WGS sequence"/>
</dbReference>